<dbReference type="EMBL" id="CABDUW010000509">
    <property type="protein sequence ID" value="VTJ70493.1"/>
    <property type="molecule type" value="Genomic_DNA"/>
</dbReference>
<accession>A0A5E4BLB9</accession>
<dbReference type="Proteomes" id="UP000335636">
    <property type="component" value="Unassembled WGS sequence"/>
</dbReference>
<organism evidence="1 2">
    <name type="scientific">Marmota monax</name>
    <name type="common">Woodchuck</name>
    <dbReference type="NCBI Taxonomy" id="9995"/>
    <lineage>
        <taxon>Eukaryota</taxon>
        <taxon>Metazoa</taxon>
        <taxon>Chordata</taxon>
        <taxon>Craniata</taxon>
        <taxon>Vertebrata</taxon>
        <taxon>Euteleostomi</taxon>
        <taxon>Mammalia</taxon>
        <taxon>Eutheria</taxon>
        <taxon>Euarchontoglires</taxon>
        <taxon>Glires</taxon>
        <taxon>Rodentia</taxon>
        <taxon>Sciuromorpha</taxon>
        <taxon>Sciuridae</taxon>
        <taxon>Xerinae</taxon>
        <taxon>Marmotini</taxon>
        <taxon>Marmota</taxon>
    </lineage>
</organism>
<comment type="caution">
    <text evidence="1">The sequence shown here is derived from an EMBL/GenBank/DDBJ whole genome shotgun (WGS) entry which is preliminary data.</text>
</comment>
<dbReference type="AlphaFoldDB" id="A0A5E4BLB9"/>
<name>A0A5E4BLB9_MARMO</name>
<evidence type="ECO:0000313" key="1">
    <source>
        <dbReference type="EMBL" id="VTJ70493.1"/>
    </source>
</evidence>
<gene>
    <name evidence="1" type="ORF">MONAX_5E008835</name>
</gene>
<protein>
    <submittedName>
        <fullName evidence="1">Uncharacterized protein</fullName>
    </submittedName>
</protein>
<sequence>MPVPAPGDRVLLAYPGAPRTLIRSTSLDHSWFSSLSNELMMPGERRAQDHRKWAAQLSQCLSQRRAHTRCSVLRIKRDEQTDKEMSCWLKVMLLISDPGENDTCG</sequence>
<reference evidence="1" key="1">
    <citation type="submission" date="2019-04" db="EMBL/GenBank/DDBJ databases">
        <authorList>
            <person name="Alioto T."/>
            <person name="Alioto T."/>
        </authorList>
    </citation>
    <scope>NUCLEOTIDE SEQUENCE [LARGE SCALE GENOMIC DNA]</scope>
</reference>
<evidence type="ECO:0000313" key="2">
    <source>
        <dbReference type="Proteomes" id="UP000335636"/>
    </source>
</evidence>
<keyword evidence="2" id="KW-1185">Reference proteome</keyword>
<proteinExistence type="predicted"/>